<comment type="similarity">
    <text evidence="3">Belongs to the histone H3 family.</text>
</comment>
<dbReference type="PANTHER" id="PTHR11426">
    <property type="entry name" value="HISTONE H3"/>
    <property type="match status" value="1"/>
</dbReference>
<dbReference type="WBParaSite" id="PSU_v2.g19984.t1">
    <property type="protein sequence ID" value="PSU_v2.g19984.t1"/>
    <property type="gene ID" value="PSU_v2.g19984"/>
</dbReference>
<keyword evidence="6" id="KW-0539">Nucleus</keyword>
<organism evidence="9 10">
    <name type="scientific">Panagrolaimus superbus</name>
    <dbReference type="NCBI Taxonomy" id="310955"/>
    <lineage>
        <taxon>Eukaryota</taxon>
        <taxon>Metazoa</taxon>
        <taxon>Ecdysozoa</taxon>
        <taxon>Nematoda</taxon>
        <taxon>Chromadorea</taxon>
        <taxon>Rhabditida</taxon>
        <taxon>Tylenchina</taxon>
        <taxon>Panagrolaimomorpha</taxon>
        <taxon>Panagrolaimoidea</taxon>
        <taxon>Panagrolaimidae</taxon>
        <taxon>Panagrolaimus</taxon>
    </lineage>
</organism>
<evidence type="ECO:0000313" key="9">
    <source>
        <dbReference type="Proteomes" id="UP000887577"/>
    </source>
</evidence>
<proteinExistence type="inferred from homology"/>
<name>A0A914YI28_9BILA</name>
<dbReference type="InterPro" id="IPR009072">
    <property type="entry name" value="Histone-fold"/>
</dbReference>
<feature type="domain" description="Core Histone H2A/H2B/H3" evidence="8">
    <location>
        <begin position="23"/>
        <end position="106"/>
    </location>
</feature>
<evidence type="ECO:0000256" key="4">
    <source>
        <dbReference type="ARBA" id="ARBA00022454"/>
    </source>
</evidence>
<dbReference type="Proteomes" id="UP000887577">
    <property type="component" value="Unplaced"/>
</dbReference>
<dbReference type="Gene3D" id="1.10.20.10">
    <property type="entry name" value="Histone, subunit A"/>
    <property type="match status" value="1"/>
</dbReference>
<dbReference type="InterPro" id="IPR000164">
    <property type="entry name" value="Histone_H3/CENP-A"/>
</dbReference>
<evidence type="ECO:0000256" key="3">
    <source>
        <dbReference type="ARBA" id="ARBA00010343"/>
    </source>
</evidence>
<dbReference type="CDD" id="cd22911">
    <property type="entry name" value="HFD_H3"/>
    <property type="match status" value="1"/>
</dbReference>
<evidence type="ECO:0000259" key="8">
    <source>
        <dbReference type="Pfam" id="PF00125"/>
    </source>
</evidence>
<comment type="subcellular location">
    <subcellularLocation>
        <location evidence="2">Chromosome</location>
    </subcellularLocation>
    <subcellularLocation>
        <location evidence="1">Nucleus</location>
    </subcellularLocation>
</comment>
<keyword evidence="7" id="KW-0544">Nucleosome core</keyword>
<keyword evidence="9" id="KW-1185">Reference proteome</keyword>
<dbReference type="Pfam" id="PF00125">
    <property type="entry name" value="Histone"/>
    <property type="match status" value="1"/>
</dbReference>
<dbReference type="PROSITE" id="PS00959">
    <property type="entry name" value="HISTONE_H3_2"/>
    <property type="match status" value="1"/>
</dbReference>
<evidence type="ECO:0000313" key="10">
    <source>
        <dbReference type="WBParaSite" id="PSU_v2.g19984.t1"/>
    </source>
</evidence>
<accession>A0A914YI28</accession>
<dbReference type="GO" id="GO:0046982">
    <property type="term" value="F:protein heterodimerization activity"/>
    <property type="evidence" value="ECO:0007669"/>
    <property type="project" value="InterPro"/>
</dbReference>
<dbReference type="AlphaFoldDB" id="A0A914YI28"/>
<evidence type="ECO:0000256" key="1">
    <source>
        <dbReference type="ARBA" id="ARBA00004123"/>
    </source>
</evidence>
<evidence type="ECO:0000256" key="7">
    <source>
        <dbReference type="ARBA" id="ARBA00023269"/>
    </source>
</evidence>
<dbReference type="GO" id="GO:0030527">
    <property type="term" value="F:structural constituent of chromatin"/>
    <property type="evidence" value="ECO:0007669"/>
    <property type="project" value="InterPro"/>
</dbReference>
<evidence type="ECO:0000256" key="5">
    <source>
        <dbReference type="ARBA" id="ARBA00023125"/>
    </source>
</evidence>
<dbReference type="GO" id="GO:0003677">
    <property type="term" value="F:DNA binding"/>
    <property type="evidence" value="ECO:0007669"/>
    <property type="project" value="UniProtKB-KW"/>
</dbReference>
<dbReference type="PRINTS" id="PR00622">
    <property type="entry name" value="HISTONEH3"/>
</dbReference>
<dbReference type="FunFam" id="1.10.20.10:FF:000085">
    <property type="entry name" value="Histone H3.2"/>
    <property type="match status" value="1"/>
</dbReference>
<protein>
    <submittedName>
        <fullName evidence="10">Histone H2A/H2B/H3 domain-containing protein</fullName>
    </submittedName>
</protein>
<dbReference type="SUPFAM" id="SSF47113">
    <property type="entry name" value="Histone-fold"/>
    <property type="match status" value="1"/>
</dbReference>
<evidence type="ECO:0000256" key="2">
    <source>
        <dbReference type="ARBA" id="ARBA00004286"/>
    </source>
</evidence>
<keyword evidence="5" id="KW-0238">DNA-binding</keyword>
<keyword evidence="4" id="KW-0158">Chromosome</keyword>
<reference evidence="10" key="1">
    <citation type="submission" date="2022-11" db="UniProtKB">
        <authorList>
            <consortium name="WormBaseParasite"/>
        </authorList>
    </citation>
    <scope>IDENTIFICATION</scope>
</reference>
<dbReference type="GO" id="GO:0000786">
    <property type="term" value="C:nucleosome"/>
    <property type="evidence" value="ECO:0007669"/>
    <property type="project" value="UniProtKB-KW"/>
</dbReference>
<dbReference type="GO" id="GO:0005634">
    <property type="term" value="C:nucleus"/>
    <property type="evidence" value="ECO:0007669"/>
    <property type="project" value="UniProtKB-SubCell"/>
</dbReference>
<dbReference type="SMART" id="SM00428">
    <property type="entry name" value="H3"/>
    <property type="match status" value="1"/>
</dbReference>
<sequence length="130" mass="14989">MARQKQVARKEVAKKRKETTAVVALREIRRYQRSNELLLRRLPFQRLVREVSQNYTIGTLRFQKAAVEAIQHAAEAYLVQLFEDANLCAIHAKRVTLTARDMQLVMALRPFGDPGKGVHDTVREAAKKYK</sequence>
<dbReference type="InterPro" id="IPR007125">
    <property type="entry name" value="H2A/H2B/H3"/>
</dbReference>
<evidence type="ECO:0000256" key="6">
    <source>
        <dbReference type="ARBA" id="ARBA00023242"/>
    </source>
</evidence>